<reference evidence="2 3" key="1">
    <citation type="submission" date="2021-06" db="EMBL/GenBank/DDBJ databases">
        <authorList>
            <person name="Palmer J.M."/>
        </authorList>
    </citation>
    <scope>NUCLEOTIDE SEQUENCE [LARGE SCALE GENOMIC DNA]</scope>
    <source>
        <strain evidence="3">if_2019</strain>
        <tissue evidence="2">Muscle</tissue>
    </source>
</reference>
<protein>
    <submittedName>
        <fullName evidence="2">Uncharacterized protein</fullName>
    </submittedName>
</protein>
<gene>
    <name evidence="2" type="ORF">ILYODFUR_011568</name>
</gene>
<comment type="caution">
    <text evidence="2">The sequence shown here is derived from an EMBL/GenBank/DDBJ whole genome shotgun (WGS) entry which is preliminary data.</text>
</comment>
<dbReference type="EMBL" id="JAHRIQ010012463">
    <property type="protein sequence ID" value="MEQ2224836.1"/>
    <property type="molecule type" value="Genomic_DNA"/>
</dbReference>
<proteinExistence type="predicted"/>
<evidence type="ECO:0000256" key="1">
    <source>
        <dbReference type="SAM" id="MobiDB-lite"/>
    </source>
</evidence>
<feature type="compositionally biased region" description="Basic and acidic residues" evidence="1">
    <location>
        <begin position="45"/>
        <end position="67"/>
    </location>
</feature>
<name>A0ABV0SWH4_9TELE</name>
<organism evidence="2 3">
    <name type="scientific">Ilyodon furcidens</name>
    <name type="common">goldbreast splitfin</name>
    <dbReference type="NCBI Taxonomy" id="33524"/>
    <lineage>
        <taxon>Eukaryota</taxon>
        <taxon>Metazoa</taxon>
        <taxon>Chordata</taxon>
        <taxon>Craniata</taxon>
        <taxon>Vertebrata</taxon>
        <taxon>Euteleostomi</taxon>
        <taxon>Actinopterygii</taxon>
        <taxon>Neopterygii</taxon>
        <taxon>Teleostei</taxon>
        <taxon>Neoteleostei</taxon>
        <taxon>Acanthomorphata</taxon>
        <taxon>Ovalentaria</taxon>
        <taxon>Atherinomorphae</taxon>
        <taxon>Cyprinodontiformes</taxon>
        <taxon>Goodeidae</taxon>
        <taxon>Ilyodon</taxon>
    </lineage>
</organism>
<accession>A0ABV0SWH4</accession>
<dbReference type="Proteomes" id="UP001482620">
    <property type="component" value="Unassembled WGS sequence"/>
</dbReference>
<evidence type="ECO:0000313" key="2">
    <source>
        <dbReference type="EMBL" id="MEQ2224836.1"/>
    </source>
</evidence>
<feature type="region of interest" description="Disordered" evidence="1">
    <location>
        <begin position="44"/>
        <end position="76"/>
    </location>
</feature>
<keyword evidence="3" id="KW-1185">Reference proteome</keyword>
<evidence type="ECO:0000313" key="3">
    <source>
        <dbReference type="Proteomes" id="UP001482620"/>
    </source>
</evidence>
<sequence length="76" mass="8996">MHIKTFRGFAREHQDFRTVRPNHAFRAQRGSVNDAWMEHATALSQERELSTFSTKEENTEPQKERTTHHYGKLGNR</sequence>